<comment type="caution">
    <text evidence="2">The sequence shown here is derived from an EMBL/GenBank/DDBJ whole genome shotgun (WGS) entry which is preliminary data.</text>
</comment>
<reference evidence="2 3" key="1">
    <citation type="submission" date="2020-08" db="EMBL/GenBank/DDBJ databases">
        <title>Sequencing the genomes of 1000 actinobacteria strains.</title>
        <authorList>
            <person name="Klenk H.-P."/>
        </authorList>
    </citation>
    <scope>NUCLEOTIDE SEQUENCE [LARGE SCALE GENOMIC DNA]</scope>
    <source>
        <strain evidence="2 3">DSM 44230</strain>
    </source>
</reference>
<dbReference type="InterPro" id="IPR029068">
    <property type="entry name" value="Glyas_Bleomycin-R_OHBP_Dase"/>
</dbReference>
<dbReference type="Proteomes" id="UP000533598">
    <property type="component" value="Unassembled WGS sequence"/>
</dbReference>
<evidence type="ECO:0000313" key="3">
    <source>
        <dbReference type="Proteomes" id="UP000533598"/>
    </source>
</evidence>
<protein>
    <submittedName>
        <fullName evidence="2">Uncharacterized protein</fullName>
    </submittedName>
</protein>
<sequence>MARTHYQETLGMDAVHEQDGRVYLKSWDEDDHHSVVLEEGGVGLVKIGYKVTDGTLETVEDRVCAFGASYQRMAKGDNAGVGDGHGWDWPAVQRVVIRLTCRHRETPRRDRARAAVRASDGRNPALRRTRLRADRRYRPVHRRRAGNGKPHRSP</sequence>
<evidence type="ECO:0000256" key="1">
    <source>
        <dbReference type="SAM" id="MobiDB-lite"/>
    </source>
</evidence>
<dbReference type="AlphaFoldDB" id="A0A7W7FWA0"/>
<evidence type="ECO:0000313" key="2">
    <source>
        <dbReference type="EMBL" id="MBB4680047.1"/>
    </source>
</evidence>
<feature type="region of interest" description="Disordered" evidence="1">
    <location>
        <begin position="110"/>
        <end position="154"/>
    </location>
</feature>
<dbReference type="Gene3D" id="3.10.180.10">
    <property type="entry name" value="2,3-Dihydroxybiphenyl 1,2-Dioxygenase, domain 1"/>
    <property type="match status" value="1"/>
</dbReference>
<accession>A0A7W7FWA0</accession>
<dbReference type="EMBL" id="JACHMH010000001">
    <property type="protein sequence ID" value="MBB4680047.1"/>
    <property type="molecule type" value="Genomic_DNA"/>
</dbReference>
<dbReference type="SUPFAM" id="SSF54593">
    <property type="entry name" value="Glyoxalase/Bleomycin resistance protein/Dihydroxybiphenyl dioxygenase"/>
    <property type="match status" value="1"/>
</dbReference>
<dbReference type="RefSeq" id="WP_185005724.1">
    <property type="nucleotide sequence ID" value="NZ_BAAAUI010000019.1"/>
</dbReference>
<name>A0A7W7FWA0_9PSEU</name>
<keyword evidence="3" id="KW-1185">Reference proteome</keyword>
<organism evidence="2 3">
    <name type="scientific">Crossiella cryophila</name>
    <dbReference type="NCBI Taxonomy" id="43355"/>
    <lineage>
        <taxon>Bacteria</taxon>
        <taxon>Bacillati</taxon>
        <taxon>Actinomycetota</taxon>
        <taxon>Actinomycetes</taxon>
        <taxon>Pseudonocardiales</taxon>
        <taxon>Pseudonocardiaceae</taxon>
        <taxon>Crossiella</taxon>
    </lineage>
</organism>
<feature type="compositionally biased region" description="Basic residues" evidence="1">
    <location>
        <begin position="138"/>
        <end position="154"/>
    </location>
</feature>
<gene>
    <name evidence="2" type="ORF">HNR67_006165</name>
</gene>
<proteinExistence type="predicted"/>